<dbReference type="Proteomes" id="UP000240880">
    <property type="component" value="Unassembled WGS sequence"/>
</dbReference>
<comment type="caution">
    <text evidence="1">The sequence shown here is derived from an EMBL/GenBank/DDBJ whole genome shotgun (WGS) entry which is preliminary data.</text>
</comment>
<protein>
    <submittedName>
        <fullName evidence="1">Uncharacterized protein</fullName>
    </submittedName>
</protein>
<accession>A0A2R6ABJ4</accession>
<proteinExistence type="predicted"/>
<dbReference type="EMBL" id="NEXC01000016">
    <property type="protein sequence ID" value="PSN83718.1"/>
    <property type="molecule type" value="Genomic_DNA"/>
</dbReference>
<evidence type="ECO:0000313" key="2">
    <source>
        <dbReference type="Proteomes" id="UP000240880"/>
    </source>
</evidence>
<reference evidence="1 2" key="1">
    <citation type="submission" date="2017-04" db="EMBL/GenBank/DDBJ databases">
        <title>Novel microbial lineages endemic to geothermal iron-oxide mats fill important gaps in the evolutionary history of Archaea.</title>
        <authorList>
            <person name="Jay Z.J."/>
            <person name="Beam J.P."/>
            <person name="Dlakic M."/>
            <person name="Rusch D.B."/>
            <person name="Kozubal M.A."/>
            <person name="Inskeep W.P."/>
        </authorList>
    </citation>
    <scope>NUCLEOTIDE SEQUENCE [LARGE SCALE GENOMIC DNA]</scope>
    <source>
        <strain evidence="1">OSP_D</strain>
    </source>
</reference>
<dbReference type="AlphaFoldDB" id="A0A2R6ABJ4"/>
<evidence type="ECO:0000313" key="1">
    <source>
        <dbReference type="EMBL" id="PSN83718.1"/>
    </source>
</evidence>
<organism evidence="1 2">
    <name type="scientific">Candidatus Marsarchaeota G1 archaeon OSP_D</name>
    <dbReference type="NCBI Taxonomy" id="1978155"/>
    <lineage>
        <taxon>Archaea</taxon>
        <taxon>Candidatus Marsarchaeota</taxon>
        <taxon>Candidatus Marsarchaeota group 1</taxon>
    </lineage>
</organism>
<sequence length="101" mass="11271">MSCTSNYPAGYAPVNFFDQVEGVIVGPYNSEHSTFTPLYTSIFYTYIDLVSNYNKMSSAVPATQTGESSNLYQIVDNYYSGQYGSMYLYTVQSNENTKGTL</sequence>
<gene>
    <name evidence="1" type="ORF">B9Q01_03630</name>
</gene>
<name>A0A2R6ABJ4_9ARCH</name>